<name>A0A8J3UKM4_9ACTN</name>
<dbReference type="EMBL" id="BOOQ01000015">
    <property type="protein sequence ID" value="GII46225.1"/>
    <property type="molecule type" value="Genomic_DNA"/>
</dbReference>
<comment type="caution">
    <text evidence="2">The sequence shown here is derived from an EMBL/GenBank/DDBJ whole genome shotgun (WGS) entry which is preliminary data.</text>
</comment>
<evidence type="ECO:0000313" key="2">
    <source>
        <dbReference type="EMBL" id="GII46225.1"/>
    </source>
</evidence>
<proteinExistence type="predicted"/>
<dbReference type="AlphaFoldDB" id="A0A8J3UKM4"/>
<gene>
    <name evidence="2" type="ORF">Psi02_26490</name>
</gene>
<keyword evidence="3" id="KW-1185">Reference proteome</keyword>
<dbReference type="Proteomes" id="UP000644610">
    <property type="component" value="Unassembled WGS sequence"/>
</dbReference>
<accession>A0A8J3UKM4</accession>
<organism evidence="2 3">
    <name type="scientific">Planotetraspora silvatica</name>
    <dbReference type="NCBI Taxonomy" id="234614"/>
    <lineage>
        <taxon>Bacteria</taxon>
        <taxon>Bacillati</taxon>
        <taxon>Actinomycetota</taxon>
        <taxon>Actinomycetes</taxon>
        <taxon>Streptosporangiales</taxon>
        <taxon>Streptosporangiaceae</taxon>
        <taxon>Planotetraspora</taxon>
    </lineage>
</organism>
<evidence type="ECO:0000313" key="3">
    <source>
        <dbReference type="Proteomes" id="UP000644610"/>
    </source>
</evidence>
<feature type="compositionally biased region" description="Basic and acidic residues" evidence="1">
    <location>
        <begin position="97"/>
        <end position="109"/>
    </location>
</feature>
<reference evidence="2" key="1">
    <citation type="submission" date="2021-01" db="EMBL/GenBank/DDBJ databases">
        <title>Whole genome shotgun sequence of Planotetraspora silvatica NBRC 100141.</title>
        <authorList>
            <person name="Komaki H."/>
            <person name="Tamura T."/>
        </authorList>
    </citation>
    <scope>NUCLEOTIDE SEQUENCE</scope>
    <source>
        <strain evidence="2">NBRC 100141</strain>
    </source>
</reference>
<feature type="region of interest" description="Disordered" evidence="1">
    <location>
        <begin position="80"/>
        <end position="109"/>
    </location>
</feature>
<sequence length="109" mass="12308">MNGEQKHTTIRVTTLTRDKIAHIAEQEGRPMTAVIDDAVADYETKMFWQTLREQIERTQREDPESWAEYVAETELFDNAAADGLGTDDIPSYTIAENPHESPAGRDLAD</sequence>
<evidence type="ECO:0000256" key="1">
    <source>
        <dbReference type="SAM" id="MobiDB-lite"/>
    </source>
</evidence>
<protein>
    <submittedName>
        <fullName evidence="2">Uncharacterized protein</fullName>
    </submittedName>
</protein>
<dbReference type="RefSeq" id="WP_203973883.1">
    <property type="nucleotide sequence ID" value="NZ_BAAAKY010000049.1"/>
</dbReference>